<dbReference type="InterPro" id="IPR016032">
    <property type="entry name" value="Sig_transdc_resp-reg_C-effctor"/>
</dbReference>
<name>A0A4R6DRN6_9RHOO</name>
<dbReference type="GO" id="GO:0006355">
    <property type="term" value="P:regulation of DNA-templated transcription"/>
    <property type="evidence" value="ECO:0007669"/>
    <property type="project" value="InterPro"/>
</dbReference>
<dbReference type="AlphaFoldDB" id="A0A4R6DRN6"/>
<feature type="domain" description="HTH luxR-type" evidence="1">
    <location>
        <begin position="286"/>
        <end position="343"/>
    </location>
</feature>
<dbReference type="Gene3D" id="1.10.10.10">
    <property type="entry name" value="Winged helix-like DNA-binding domain superfamily/Winged helix DNA-binding domain"/>
    <property type="match status" value="1"/>
</dbReference>
<dbReference type="InterPro" id="IPR000792">
    <property type="entry name" value="Tscrpt_reg_LuxR_C"/>
</dbReference>
<dbReference type="Proteomes" id="UP000295129">
    <property type="component" value="Unassembled WGS sequence"/>
</dbReference>
<organism evidence="2 3">
    <name type="scientific">Azoarcus indigens</name>
    <dbReference type="NCBI Taxonomy" id="29545"/>
    <lineage>
        <taxon>Bacteria</taxon>
        <taxon>Pseudomonadati</taxon>
        <taxon>Pseudomonadota</taxon>
        <taxon>Betaproteobacteria</taxon>
        <taxon>Rhodocyclales</taxon>
        <taxon>Zoogloeaceae</taxon>
        <taxon>Azoarcus</taxon>
    </lineage>
</organism>
<evidence type="ECO:0000313" key="2">
    <source>
        <dbReference type="EMBL" id="TDN47730.1"/>
    </source>
</evidence>
<gene>
    <name evidence="2" type="ORF">C7389_11839</name>
</gene>
<dbReference type="SMART" id="SM00421">
    <property type="entry name" value="HTH_LUXR"/>
    <property type="match status" value="1"/>
</dbReference>
<dbReference type="Pfam" id="PF00196">
    <property type="entry name" value="GerE"/>
    <property type="match status" value="1"/>
</dbReference>
<evidence type="ECO:0000313" key="3">
    <source>
        <dbReference type="Proteomes" id="UP000295129"/>
    </source>
</evidence>
<protein>
    <submittedName>
        <fullName evidence="2">DNA-binding CsgD family transcriptional regulator</fullName>
    </submittedName>
</protein>
<dbReference type="SUPFAM" id="SSF46894">
    <property type="entry name" value="C-terminal effector domain of the bipartite response regulators"/>
    <property type="match status" value="1"/>
</dbReference>
<sequence length="349" mass="38301">MDSLTLRDEAAAEWLAHIADMLGAEAHGMLTRHPDGTQTLISRGHEESAALAYRDHYSRLDPLASLLAIRPAGRALILDTDNHPAYLAQRELMDGYIRPNGIRHVAAARWQLPDGSLRLLGFQRFAGAAPFSVDQGRELDKLIHHWRIGNAMPQPLGFDDSGAGARRRNCDIAAQLPTPLVVVDAHLSVIWANLAALEENGELWSGLRKHASRSRGEEMLLRPLRQLVLESLRGRCEAEALIETSGAAGTWVAIASPLIGKPGLALLRLTAVHGQPRGLRARLQRLYHLTAAEAELAAMLTQGDSLERIAEQRQVALETVRAQLKSVFRKTGAHRQGELVSWVVKLARA</sequence>
<keyword evidence="3" id="KW-1185">Reference proteome</keyword>
<accession>A0A4R6DRN6</accession>
<proteinExistence type="predicted"/>
<dbReference type="RefSeq" id="WP_133594026.1">
    <property type="nucleotide sequence ID" value="NZ_SNVV01000018.1"/>
</dbReference>
<dbReference type="InterPro" id="IPR036388">
    <property type="entry name" value="WH-like_DNA-bd_sf"/>
</dbReference>
<comment type="caution">
    <text evidence="2">The sequence shown here is derived from an EMBL/GenBank/DDBJ whole genome shotgun (WGS) entry which is preliminary data.</text>
</comment>
<keyword evidence="2" id="KW-0238">DNA-binding</keyword>
<dbReference type="OrthoDB" id="5497412at2"/>
<reference evidence="2 3" key="1">
    <citation type="submission" date="2019-03" db="EMBL/GenBank/DDBJ databases">
        <title>Genomic Encyclopedia of Type Strains, Phase IV (KMG-IV): sequencing the most valuable type-strain genomes for metagenomic binning, comparative biology and taxonomic classification.</title>
        <authorList>
            <person name="Goeker M."/>
        </authorList>
    </citation>
    <scope>NUCLEOTIDE SEQUENCE [LARGE SCALE GENOMIC DNA]</scope>
    <source>
        <strain evidence="2 3">DSM 12121</strain>
    </source>
</reference>
<dbReference type="GO" id="GO:0003677">
    <property type="term" value="F:DNA binding"/>
    <property type="evidence" value="ECO:0007669"/>
    <property type="project" value="UniProtKB-KW"/>
</dbReference>
<dbReference type="EMBL" id="SNVV01000018">
    <property type="protein sequence ID" value="TDN47730.1"/>
    <property type="molecule type" value="Genomic_DNA"/>
</dbReference>
<evidence type="ECO:0000259" key="1">
    <source>
        <dbReference type="SMART" id="SM00421"/>
    </source>
</evidence>